<evidence type="ECO:0000313" key="1">
    <source>
        <dbReference type="EMBL" id="SFU98246.1"/>
    </source>
</evidence>
<accession>A0A1I7KLG6</accession>
<protein>
    <submittedName>
        <fullName evidence="1">Uncharacterized protein</fullName>
    </submittedName>
</protein>
<gene>
    <name evidence="1" type="ORF">SAMN04487941_3836</name>
</gene>
<dbReference type="Proteomes" id="UP000182491">
    <property type="component" value="Unassembled WGS sequence"/>
</dbReference>
<name>A0A1I7KLG6_9BACT</name>
<keyword evidence="2" id="KW-1185">Reference proteome</keyword>
<proteinExistence type="predicted"/>
<sequence>MRTGGAPKRVYPIRNARYKQAVNQGPLAFMHLRVGERRTSLDCVRVVCKAAAVLSNCSEGTSCSSAICPVCCSAAVKPSSLPEAVRVAATSNLYFSWGAVASRNTSNASMAGASIAEKVLRRSIRLELDRQQIVYAGARRQIAGMKYNASPFSAAKENYVKHIFAAA</sequence>
<dbReference type="EMBL" id="FPCA01000006">
    <property type="protein sequence ID" value="SFU98246.1"/>
    <property type="molecule type" value="Genomic_DNA"/>
</dbReference>
<reference evidence="2" key="1">
    <citation type="submission" date="2016-10" db="EMBL/GenBank/DDBJ databases">
        <authorList>
            <person name="Varghese N."/>
        </authorList>
    </citation>
    <scope>NUCLEOTIDE SEQUENCE [LARGE SCALE GENOMIC DNA]</scope>
    <source>
        <strain evidence="2">DSM 18820</strain>
    </source>
</reference>
<evidence type="ECO:0000313" key="2">
    <source>
        <dbReference type="Proteomes" id="UP000182491"/>
    </source>
</evidence>
<organism evidence="1 2">
    <name type="scientific">Pontibacter akesuensis</name>
    <dbReference type="NCBI Taxonomy" id="388950"/>
    <lineage>
        <taxon>Bacteria</taxon>
        <taxon>Pseudomonadati</taxon>
        <taxon>Bacteroidota</taxon>
        <taxon>Cytophagia</taxon>
        <taxon>Cytophagales</taxon>
        <taxon>Hymenobacteraceae</taxon>
        <taxon>Pontibacter</taxon>
    </lineage>
</organism>
<dbReference type="AlphaFoldDB" id="A0A1I7KLG6"/>